<feature type="compositionally biased region" description="Low complexity" evidence="1">
    <location>
        <begin position="35"/>
        <end position="44"/>
    </location>
</feature>
<keyword evidence="4" id="KW-1185">Reference proteome</keyword>
<proteinExistence type="predicted"/>
<name>A0ABT9LCS9_STRGD</name>
<keyword evidence="2" id="KW-0732">Signal</keyword>
<feature type="region of interest" description="Disordered" evidence="1">
    <location>
        <begin position="25"/>
        <end position="144"/>
    </location>
</feature>
<reference evidence="3 4" key="1">
    <citation type="submission" date="2023-07" db="EMBL/GenBank/DDBJ databases">
        <title>Sequencing the genomes of 1000 actinobacteria strains.</title>
        <authorList>
            <person name="Klenk H.-P."/>
        </authorList>
    </citation>
    <scope>NUCLEOTIDE SEQUENCE [LARGE SCALE GENOMIC DNA]</scope>
    <source>
        <strain evidence="3 4">DSM 40229</strain>
    </source>
</reference>
<dbReference type="GeneID" id="91549988"/>
<dbReference type="RefSeq" id="WP_306884962.1">
    <property type="nucleotide sequence ID" value="NZ_BMSM01000016.1"/>
</dbReference>
<evidence type="ECO:0000313" key="4">
    <source>
        <dbReference type="Proteomes" id="UP001231675"/>
    </source>
</evidence>
<sequence>MQRTTTIATLLVTMAAAAVTGCVTVQRPPAPDPAPAADRTSAPRPDGPRRPEAVEPPARDSLERTEPSSEPDRGEAHGRAPGGDRPAAPRTGPGTGRRAEPPRRPAPPAAARPEVRPDRPARRPGPAPPKATRPAPGRRGADADLCGLGRTYGGWQPDSPEAVICRQAYGR</sequence>
<evidence type="ECO:0000256" key="1">
    <source>
        <dbReference type="SAM" id="MobiDB-lite"/>
    </source>
</evidence>
<evidence type="ECO:0000313" key="3">
    <source>
        <dbReference type="EMBL" id="MDP9680557.1"/>
    </source>
</evidence>
<feature type="chain" id="PRO_5045251906" description="Lipoprotein" evidence="2">
    <location>
        <begin position="19"/>
        <end position="171"/>
    </location>
</feature>
<comment type="caution">
    <text evidence="3">The sequence shown here is derived from an EMBL/GenBank/DDBJ whole genome shotgun (WGS) entry which is preliminary data.</text>
</comment>
<evidence type="ECO:0008006" key="5">
    <source>
        <dbReference type="Google" id="ProtNLM"/>
    </source>
</evidence>
<accession>A0ABT9LCS9</accession>
<dbReference type="EMBL" id="JAURUD010000001">
    <property type="protein sequence ID" value="MDP9680557.1"/>
    <property type="molecule type" value="Genomic_DNA"/>
</dbReference>
<organism evidence="3 4">
    <name type="scientific">Streptomyces griseoviridis</name>
    <dbReference type="NCBI Taxonomy" id="45398"/>
    <lineage>
        <taxon>Bacteria</taxon>
        <taxon>Bacillati</taxon>
        <taxon>Actinomycetota</taxon>
        <taxon>Actinomycetes</taxon>
        <taxon>Kitasatosporales</taxon>
        <taxon>Streptomycetaceae</taxon>
        <taxon>Streptomyces</taxon>
    </lineage>
</organism>
<protein>
    <recommendedName>
        <fullName evidence="5">Lipoprotein</fullName>
    </recommendedName>
</protein>
<evidence type="ECO:0000256" key="2">
    <source>
        <dbReference type="SAM" id="SignalP"/>
    </source>
</evidence>
<feature type="signal peptide" evidence="2">
    <location>
        <begin position="1"/>
        <end position="18"/>
    </location>
</feature>
<feature type="compositionally biased region" description="Basic and acidic residues" evidence="1">
    <location>
        <begin position="46"/>
        <end position="78"/>
    </location>
</feature>
<dbReference type="Proteomes" id="UP001231675">
    <property type="component" value="Unassembled WGS sequence"/>
</dbReference>
<dbReference type="PROSITE" id="PS51257">
    <property type="entry name" value="PROKAR_LIPOPROTEIN"/>
    <property type="match status" value="1"/>
</dbReference>
<gene>
    <name evidence="3" type="ORF">J2S47_001059</name>
</gene>